<dbReference type="Proteomes" id="UP000008068">
    <property type="component" value="Unassembled WGS sequence"/>
</dbReference>
<dbReference type="eggNOG" id="ENOG502TJID">
    <property type="taxonomic scope" value="Eukaryota"/>
</dbReference>
<feature type="transmembrane region" description="Helical" evidence="1">
    <location>
        <begin position="182"/>
        <end position="200"/>
    </location>
</feature>
<dbReference type="Pfam" id="PF10316">
    <property type="entry name" value="7TM_GPCR_Srbc"/>
    <property type="match status" value="1"/>
</dbReference>
<keyword evidence="3" id="KW-1185">Reference proteome</keyword>
<reference evidence="3" key="1">
    <citation type="submission" date="2011-07" db="EMBL/GenBank/DDBJ databases">
        <authorList>
            <consortium name="Caenorhabditis brenneri Sequencing and Analysis Consortium"/>
            <person name="Wilson R.K."/>
        </authorList>
    </citation>
    <scope>NUCLEOTIDE SEQUENCE [LARGE SCALE GENOMIC DNA]</scope>
    <source>
        <strain evidence="3">PB2801</strain>
    </source>
</reference>
<dbReference type="InParanoid" id="G0NEF5"/>
<feature type="transmembrane region" description="Helical" evidence="1">
    <location>
        <begin position="96"/>
        <end position="119"/>
    </location>
</feature>
<protein>
    <submittedName>
        <fullName evidence="2">Uncharacterized protein</fullName>
    </submittedName>
</protein>
<organism evidence="3">
    <name type="scientific">Caenorhabditis brenneri</name>
    <name type="common">Nematode worm</name>
    <dbReference type="NCBI Taxonomy" id="135651"/>
    <lineage>
        <taxon>Eukaryota</taxon>
        <taxon>Metazoa</taxon>
        <taxon>Ecdysozoa</taxon>
        <taxon>Nematoda</taxon>
        <taxon>Chromadorea</taxon>
        <taxon>Rhabditida</taxon>
        <taxon>Rhabditina</taxon>
        <taxon>Rhabditomorpha</taxon>
        <taxon>Rhabditoidea</taxon>
        <taxon>Rhabditidae</taxon>
        <taxon>Peloderinae</taxon>
        <taxon>Caenorhabditis</taxon>
    </lineage>
</organism>
<keyword evidence="1" id="KW-1133">Transmembrane helix</keyword>
<proteinExistence type="predicted"/>
<evidence type="ECO:0000313" key="3">
    <source>
        <dbReference type="Proteomes" id="UP000008068"/>
    </source>
</evidence>
<dbReference type="OrthoDB" id="5860399at2759"/>
<evidence type="ECO:0000256" key="1">
    <source>
        <dbReference type="SAM" id="Phobius"/>
    </source>
</evidence>
<dbReference type="HOGENOM" id="CLU_059075_0_1_1"/>
<evidence type="ECO:0000313" key="2">
    <source>
        <dbReference type="EMBL" id="EGT58976.1"/>
    </source>
</evidence>
<dbReference type="InterPro" id="IPR019420">
    <property type="entry name" value="7TM_GPCR_serpentine_rcpt_Srbc"/>
</dbReference>
<dbReference type="PANTHER" id="PTHR46418:SF1">
    <property type="entry name" value="G-PROTEIN COUPLED RECEPTORS FAMILY 1 PROFILE DOMAIN-CONTAINING PROTEIN-RELATED"/>
    <property type="match status" value="1"/>
</dbReference>
<feature type="transmembrane region" description="Helical" evidence="1">
    <location>
        <begin position="131"/>
        <end position="155"/>
    </location>
</feature>
<dbReference type="Gene3D" id="1.20.1070.10">
    <property type="entry name" value="Rhodopsin 7-helix transmembrane proteins"/>
    <property type="match status" value="1"/>
</dbReference>
<gene>
    <name evidence="2" type="ORF">CAEBREN_19296</name>
</gene>
<dbReference type="AlphaFoldDB" id="G0NEF5"/>
<dbReference type="EMBL" id="GL379873">
    <property type="protein sequence ID" value="EGT58976.1"/>
    <property type="molecule type" value="Genomic_DNA"/>
</dbReference>
<dbReference type="PANTHER" id="PTHR46418">
    <property type="entry name" value="SRBC-64-RELATED-RELATED"/>
    <property type="match status" value="1"/>
</dbReference>
<accession>G0NEF5</accession>
<keyword evidence="1" id="KW-0472">Membrane</keyword>
<keyword evidence="1" id="KW-0812">Transmembrane</keyword>
<name>G0NEF5_CAEBE</name>
<feature type="transmembrane region" description="Helical" evidence="1">
    <location>
        <begin position="53"/>
        <end position="76"/>
    </location>
</feature>
<feature type="transmembrane region" description="Helical" evidence="1">
    <location>
        <begin position="221"/>
        <end position="241"/>
    </location>
</feature>
<feature type="transmembrane region" description="Helical" evidence="1">
    <location>
        <begin position="6"/>
        <end position="32"/>
    </location>
</feature>
<sequence>MSSAMSTVVVVVTFVATTLSVTTFSLNLYLLLSIFLFKTIQRKVDMTLIYSRFLIDTLYGFANTINLSYILVRAFFPDAVIKNLSFFTAWPTFNLGSTRCFLVLFITSDRVFACCAPIFYHRHRSKVSNLVLFPIIFSYSAFEYYILFGICGYVLDVPLSCISFTCSVSPCYRSYWINFEQIGYFTIGVLSLIICFRLFIWNYFSKGQPKKEISRTTRLSLLDTCFIFIFDVLPSFLYANFPQINFQTVGPLTSVCKNSGFVIETSIICNILIGKKPTVVMSSSRISPMF</sequence>